<sequence length="90" mass="9500">MSGKLTKADHIKERLRAAFAPEHLLVRNDSASHAGHAGHDGSGESHFHVEIKAVGFAGLSRIARHRAVHAALGPDLMGAIHALSLDISTP</sequence>
<dbReference type="InterPro" id="IPR002634">
    <property type="entry name" value="BolA"/>
</dbReference>
<dbReference type="RefSeq" id="WP_282299915.1">
    <property type="nucleotide sequence ID" value="NZ_CP124616.1"/>
</dbReference>
<dbReference type="Pfam" id="PF01722">
    <property type="entry name" value="BolA"/>
    <property type="match status" value="1"/>
</dbReference>
<name>A0ABY8QFQ3_9RHOB</name>
<evidence type="ECO:0000313" key="2">
    <source>
        <dbReference type="EMBL" id="WGW03283.1"/>
    </source>
</evidence>
<gene>
    <name evidence="2" type="ORF">QF118_15320</name>
</gene>
<reference evidence="2 3" key="1">
    <citation type="submission" date="2023-05" db="EMBL/GenBank/DDBJ databases">
        <title>YMD87, complete Genome.</title>
        <authorList>
            <person name="Zhang J."/>
            <person name="Xu X."/>
        </authorList>
    </citation>
    <scope>NUCLEOTIDE SEQUENCE [LARGE SCALE GENOMIC DNA]</scope>
    <source>
        <strain evidence="2 3">YMD87</strain>
    </source>
</reference>
<evidence type="ECO:0000256" key="1">
    <source>
        <dbReference type="RuleBase" id="RU003860"/>
    </source>
</evidence>
<accession>A0ABY8QFQ3</accession>
<organism evidence="2 3">
    <name type="scientific">Tropicibacter oceani</name>
    <dbReference type="NCBI Taxonomy" id="3058420"/>
    <lineage>
        <taxon>Bacteria</taxon>
        <taxon>Pseudomonadati</taxon>
        <taxon>Pseudomonadota</taxon>
        <taxon>Alphaproteobacteria</taxon>
        <taxon>Rhodobacterales</taxon>
        <taxon>Roseobacteraceae</taxon>
        <taxon>Tropicibacter</taxon>
    </lineage>
</organism>
<proteinExistence type="inferred from homology"/>
<comment type="similarity">
    <text evidence="1">Belongs to the BolA/IbaG family.</text>
</comment>
<dbReference type="InterPro" id="IPR036065">
    <property type="entry name" value="BolA-like_sf"/>
</dbReference>
<dbReference type="Proteomes" id="UP001241605">
    <property type="component" value="Chromosome"/>
</dbReference>
<dbReference type="SUPFAM" id="SSF82657">
    <property type="entry name" value="BolA-like"/>
    <property type="match status" value="1"/>
</dbReference>
<evidence type="ECO:0000313" key="3">
    <source>
        <dbReference type="Proteomes" id="UP001241605"/>
    </source>
</evidence>
<dbReference type="PANTHER" id="PTHR46230">
    <property type="match status" value="1"/>
</dbReference>
<dbReference type="Gene3D" id="3.30.300.90">
    <property type="entry name" value="BolA-like"/>
    <property type="match status" value="1"/>
</dbReference>
<dbReference type="PANTHER" id="PTHR46230:SF7">
    <property type="entry name" value="BOLA-LIKE PROTEIN 1"/>
    <property type="match status" value="1"/>
</dbReference>
<dbReference type="PIRSF" id="PIRSF003113">
    <property type="entry name" value="BolA"/>
    <property type="match status" value="1"/>
</dbReference>
<keyword evidence="3" id="KW-1185">Reference proteome</keyword>
<dbReference type="EMBL" id="CP124616">
    <property type="protein sequence ID" value="WGW03283.1"/>
    <property type="molecule type" value="Genomic_DNA"/>
</dbReference>
<protein>
    <submittedName>
        <fullName evidence="2">BolA family protein</fullName>
    </submittedName>
</protein>